<evidence type="ECO:0000313" key="6">
    <source>
        <dbReference type="Proteomes" id="UP000503011"/>
    </source>
</evidence>
<dbReference type="Proteomes" id="UP000503011">
    <property type="component" value="Chromosome"/>
</dbReference>
<accession>A0A6F8YCS5</accession>
<evidence type="ECO:0000256" key="3">
    <source>
        <dbReference type="ARBA" id="ARBA00022679"/>
    </source>
</evidence>
<evidence type="ECO:0000256" key="2">
    <source>
        <dbReference type="ARBA" id="ARBA00022676"/>
    </source>
</evidence>
<dbReference type="CDD" id="cd03801">
    <property type="entry name" value="GT4_PimA-like"/>
    <property type="match status" value="1"/>
</dbReference>
<dbReference type="EMBL" id="AP022871">
    <property type="protein sequence ID" value="BCB83833.1"/>
    <property type="molecule type" value="Genomic_DNA"/>
</dbReference>
<dbReference type="Pfam" id="PF13439">
    <property type="entry name" value="Glyco_transf_4"/>
    <property type="match status" value="1"/>
</dbReference>
<keyword evidence="2" id="KW-0328">Glycosyltransferase</keyword>
<dbReference type="PANTHER" id="PTHR12526">
    <property type="entry name" value="GLYCOSYLTRANSFERASE"/>
    <property type="match status" value="1"/>
</dbReference>
<keyword evidence="3" id="KW-0808">Transferase</keyword>
<sequence length="430" mass="47473">MSARIVQPEGVDLVTTLREAGATSGEPRDGRRLRVVLVLKTSEGGLWTVPHVDELRARGHEVVAILPPARGRLRQALEVRGVRVVDSAFDFRFRPTLRTLRGLLGLRRQLRDLRPDVVHYHLYASALAARLSTAGMKLCRAHMVAGPLPLESPLIRVAERALVRLDTVTICGSHHTAHLYRRLGRPRSRTPSVPYGVDVESFTPFSPRLRAAVRADLALDEGTFLAIMVAYVYAPKRLAHRSRGIKGHTVLLDAWREFHARNPRSHLLLVGSGFDPASERYRRELVQRYGLDEDPAVSWLPSVPDVRPYYAAADVSVSPSLSENHGSALEASAMGVPCIVSDAGGLPETIDVTTGWLVPAGDAEMLTIALDAAYAEFRGGRLPARRDRARERMVHHFDRRHAAAAVADIVERAAEGRLATRLTRSRPARP</sequence>
<dbReference type="SUPFAM" id="SSF53756">
    <property type="entry name" value="UDP-Glycosyltransferase/glycogen phosphorylase"/>
    <property type="match status" value="1"/>
</dbReference>
<protein>
    <recommendedName>
        <fullName evidence="4">Glycosyltransferase subfamily 4-like N-terminal domain-containing protein</fullName>
    </recommendedName>
</protein>
<reference evidence="5 6" key="1">
    <citation type="submission" date="2020-03" db="EMBL/GenBank/DDBJ databases">
        <title>Whole genome shotgun sequence of Phytohabitans suffuscus NBRC 105367.</title>
        <authorList>
            <person name="Komaki H."/>
            <person name="Tamura T."/>
        </authorList>
    </citation>
    <scope>NUCLEOTIDE SEQUENCE [LARGE SCALE GENOMIC DNA]</scope>
    <source>
        <strain evidence="5 6">NBRC 105367</strain>
    </source>
</reference>
<comment type="similarity">
    <text evidence="1">Belongs to the glycosyltransferase group 1 family. Glycosyltransferase 4 subfamily.</text>
</comment>
<evidence type="ECO:0000256" key="1">
    <source>
        <dbReference type="ARBA" id="ARBA00009481"/>
    </source>
</evidence>
<dbReference type="AlphaFoldDB" id="A0A6F8YCS5"/>
<keyword evidence="6" id="KW-1185">Reference proteome</keyword>
<dbReference type="GO" id="GO:0016757">
    <property type="term" value="F:glycosyltransferase activity"/>
    <property type="evidence" value="ECO:0007669"/>
    <property type="project" value="UniProtKB-KW"/>
</dbReference>
<dbReference type="InterPro" id="IPR028098">
    <property type="entry name" value="Glyco_trans_4-like_N"/>
</dbReference>
<feature type="domain" description="Glycosyltransferase subfamily 4-like N-terminal" evidence="4">
    <location>
        <begin position="53"/>
        <end position="200"/>
    </location>
</feature>
<gene>
    <name evidence="5" type="ORF">Psuf_011460</name>
</gene>
<reference evidence="5 6" key="2">
    <citation type="submission" date="2020-03" db="EMBL/GenBank/DDBJ databases">
        <authorList>
            <person name="Ichikawa N."/>
            <person name="Kimura A."/>
            <person name="Kitahashi Y."/>
            <person name="Uohara A."/>
        </authorList>
    </citation>
    <scope>NUCLEOTIDE SEQUENCE [LARGE SCALE GENOMIC DNA]</scope>
    <source>
        <strain evidence="5 6">NBRC 105367</strain>
    </source>
</reference>
<dbReference type="PANTHER" id="PTHR12526:SF640">
    <property type="entry name" value="COLANIC ACID BIOSYNTHESIS GLYCOSYLTRANSFERASE WCAL-RELATED"/>
    <property type="match status" value="1"/>
</dbReference>
<evidence type="ECO:0000259" key="4">
    <source>
        <dbReference type="Pfam" id="PF13439"/>
    </source>
</evidence>
<dbReference type="RefSeq" id="WP_173154570.1">
    <property type="nucleotide sequence ID" value="NZ_AP022871.1"/>
</dbReference>
<organism evidence="5 6">
    <name type="scientific">Phytohabitans suffuscus</name>
    <dbReference type="NCBI Taxonomy" id="624315"/>
    <lineage>
        <taxon>Bacteria</taxon>
        <taxon>Bacillati</taxon>
        <taxon>Actinomycetota</taxon>
        <taxon>Actinomycetes</taxon>
        <taxon>Micromonosporales</taxon>
        <taxon>Micromonosporaceae</taxon>
    </lineage>
</organism>
<dbReference type="KEGG" id="psuu:Psuf_011460"/>
<dbReference type="Pfam" id="PF13692">
    <property type="entry name" value="Glyco_trans_1_4"/>
    <property type="match status" value="1"/>
</dbReference>
<proteinExistence type="inferred from homology"/>
<evidence type="ECO:0000313" key="5">
    <source>
        <dbReference type="EMBL" id="BCB83833.1"/>
    </source>
</evidence>
<name>A0A6F8YCS5_9ACTN</name>
<dbReference type="Gene3D" id="3.40.50.2000">
    <property type="entry name" value="Glycogen Phosphorylase B"/>
    <property type="match status" value="2"/>
</dbReference>